<keyword evidence="4" id="KW-1185">Reference proteome</keyword>
<dbReference type="EMBL" id="BLXT01004479">
    <property type="protein sequence ID" value="GFO13098.1"/>
    <property type="molecule type" value="Genomic_DNA"/>
</dbReference>
<dbReference type="Pfam" id="PF03067">
    <property type="entry name" value="LPMO_10"/>
    <property type="match status" value="1"/>
</dbReference>
<feature type="compositionally biased region" description="Low complexity" evidence="1">
    <location>
        <begin position="205"/>
        <end position="230"/>
    </location>
</feature>
<dbReference type="AlphaFoldDB" id="A0AAV4B1V5"/>
<proteinExistence type="predicted"/>
<evidence type="ECO:0000256" key="1">
    <source>
        <dbReference type="SAM" id="MobiDB-lite"/>
    </source>
</evidence>
<name>A0AAV4B1V5_9GAST</name>
<evidence type="ECO:0000313" key="3">
    <source>
        <dbReference type="EMBL" id="GFO13098.1"/>
    </source>
</evidence>
<reference evidence="3 4" key="1">
    <citation type="journal article" date="2021" name="Elife">
        <title>Chloroplast acquisition without the gene transfer in kleptoplastic sea slugs, Plakobranchus ocellatus.</title>
        <authorList>
            <person name="Maeda T."/>
            <person name="Takahashi S."/>
            <person name="Yoshida T."/>
            <person name="Shimamura S."/>
            <person name="Takaki Y."/>
            <person name="Nagai Y."/>
            <person name="Toyoda A."/>
            <person name="Suzuki Y."/>
            <person name="Arimoto A."/>
            <person name="Ishii H."/>
            <person name="Satoh N."/>
            <person name="Nishiyama T."/>
            <person name="Hasebe M."/>
            <person name="Maruyama T."/>
            <person name="Minagawa J."/>
            <person name="Obokata J."/>
            <person name="Shigenobu S."/>
        </authorList>
    </citation>
    <scope>NUCLEOTIDE SEQUENCE [LARGE SCALE GENOMIC DNA]</scope>
</reference>
<dbReference type="Proteomes" id="UP000735302">
    <property type="component" value="Unassembled WGS sequence"/>
</dbReference>
<sequence length="244" mass="26482">MSHLPAEVSGHGYLAEPPGRSSMWKFDFDTEINYQHHELFCGGFQHQKDLGGKCGVCGDPWDGERHNEAGGKYATGIITRTYTQGAEVKAKVMITANHKGWFEFGICPVNNYTVKATEECLSSNLLQLADGSGTGTRYKLPSQLSTLFVVQLKLPRNLTCSQCVFRWKYNTGNSWGTDPDGRGCVGCGAQEQFYGSSDVAIVENPQQTQPPTASTPSTTAPPTSDDAPQATCPPSLVNFQDPPP</sequence>
<evidence type="ECO:0000313" key="4">
    <source>
        <dbReference type="Proteomes" id="UP000735302"/>
    </source>
</evidence>
<protein>
    <submittedName>
        <fullName evidence="3">Cell wall integrity and stress response component 4-like</fullName>
    </submittedName>
</protein>
<evidence type="ECO:0000259" key="2">
    <source>
        <dbReference type="Pfam" id="PF03067"/>
    </source>
</evidence>
<comment type="caution">
    <text evidence="3">The sequence shown here is derived from an EMBL/GenBank/DDBJ whole genome shotgun (WGS) entry which is preliminary data.</text>
</comment>
<feature type="region of interest" description="Disordered" evidence="1">
    <location>
        <begin position="201"/>
        <end position="244"/>
    </location>
</feature>
<gene>
    <name evidence="3" type="ORF">PoB_003960300</name>
</gene>
<organism evidence="3 4">
    <name type="scientific">Plakobranchus ocellatus</name>
    <dbReference type="NCBI Taxonomy" id="259542"/>
    <lineage>
        <taxon>Eukaryota</taxon>
        <taxon>Metazoa</taxon>
        <taxon>Spiralia</taxon>
        <taxon>Lophotrochozoa</taxon>
        <taxon>Mollusca</taxon>
        <taxon>Gastropoda</taxon>
        <taxon>Heterobranchia</taxon>
        <taxon>Euthyneura</taxon>
        <taxon>Panpulmonata</taxon>
        <taxon>Sacoglossa</taxon>
        <taxon>Placobranchoidea</taxon>
        <taxon>Plakobranchidae</taxon>
        <taxon>Plakobranchus</taxon>
    </lineage>
</organism>
<feature type="domain" description="Chitin-binding type-4" evidence="2">
    <location>
        <begin position="11"/>
        <end position="199"/>
    </location>
</feature>
<accession>A0AAV4B1V5</accession>
<dbReference type="InterPro" id="IPR004302">
    <property type="entry name" value="Cellulose/chitin-bd_N"/>
</dbReference>